<dbReference type="Pfam" id="PF14438">
    <property type="entry name" value="SM-ATX"/>
    <property type="match status" value="1"/>
</dbReference>
<dbReference type="GO" id="GO:0010494">
    <property type="term" value="C:cytoplasmic stress granule"/>
    <property type="evidence" value="ECO:0007669"/>
    <property type="project" value="TreeGrafter"/>
</dbReference>
<dbReference type="InParanoid" id="A0A1Q3BY52"/>
<feature type="domain" description="Ataxin 2 SM" evidence="1">
    <location>
        <begin position="24"/>
        <end position="102"/>
    </location>
</feature>
<dbReference type="AlphaFoldDB" id="A0A1Q3BY52"/>
<organism evidence="2 3">
    <name type="scientific">Cephalotus follicularis</name>
    <name type="common">Albany pitcher plant</name>
    <dbReference type="NCBI Taxonomy" id="3775"/>
    <lineage>
        <taxon>Eukaryota</taxon>
        <taxon>Viridiplantae</taxon>
        <taxon>Streptophyta</taxon>
        <taxon>Embryophyta</taxon>
        <taxon>Tracheophyta</taxon>
        <taxon>Spermatophyta</taxon>
        <taxon>Magnoliopsida</taxon>
        <taxon>eudicotyledons</taxon>
        <taxon>Gunneridae</taxon>
        <taxon>Pentapetalae</taxon>
        <taxon>rosids</taxon>
        <taxon>fabids</taxon>
        <taxon>Oxalidales</taxon>
        <taxon>Cephalotaceae</taxon>
        <taxon>Cephalotus</taxon>
    </lineage>
</organism>
<sequence>MGYQKNRVVEEETTHSSTTSPLSEALLFATMFIIGLPVDVHIKDGSVYSGIFYTASVDKEYGIVLKKARMTKKGKNIANVANGEVIETLVILSDDLVQVIAKGVLLPVDGVAGNIAGYKGEAAVSTIASSDHSVNGAKNSLKSSINIQGINQKSRQNENGFAHGSMPAIDGKEHEGIKVPATYVTNVMEVEHEERERINTAKIEETSGASFNVRQVGDFRSQGEHNIFKQKSDFHWEKAADEVQSSNSCWHPCPTQVNGVEEGQTKMAVKLPNEASHNPAHTLVKPDNQCCEKLASVDNSLDAVCSSASTPSSPIVDSIPKPNVILSAASAEVVPAKNSAESNKGSKEFKLNSGAKVFSPSFVNPRSATPPAVPTVASTGYIPSNYTTVAVSVGQPENGITPFAPRPSAPSKFVQYGNFAAGNGGSGSHFSQSVVGHMGSRTQPLRYAAQYQPVQPGLAYVNPNSQAVMVGRMGQLVYVQPVSHDLVQGVGAISPLSARPLLAPQVQFPKHQGTTAGQALQLCVPQPFIANGQQPFAVPSHIPLLQPQFPANCLVPVPGSNGLFSNKFP</sequence>
<dbReference type="GO" id="GO:0034063">
    <property type="term" value="P:stress granule assembly"/>
    <property type="evidence" value="ECO:0007669"/>
    <property type="project" value="TreeGrafter"/>
</dbReference>
<proteinExistence type="predicted"/>
<dbReference type="InterPro" id="IPR045117">
    <property type="entry name" value="ATXN2-like"/>
</dbReference>
<dbReference type="GO" id="GO:0003729">
    <property type="term" value="F:mRNA binding"/>
    <property type="evidence" value="ECO:0007669"/>
    <property type="project" value="TreeGrafter"/>
</dbReference>
<evidence type="ECO:0000259" key="1">
    <source>
        <dbReference type="Pfam" id="PF14438"/>
    </source>
</evidence>
<evidence type="ECO:0000313" key="2">
    <source>
        <dbReference type="EMBL" id="GAV72936.1"/>
    </source>
</evidence>
<comment type="caution">
    <text evidence="2">The sequence shown here is derived from an EMBL/GenBank/DDBJ whole genome shotgun (WGS) entry which is preliminary data.</text>
</comment>
<dbReference type="OrthoDB" id="2275718at2759"/>
<dbReference type="Proteomes" id="UP000187406">
    <property type="component" value="Unassembled WGS sequence"/>
</dbReference>
<name>A0A1Q3BY52_CEPFO</name>
<protein>
    <submittedName>
        <fullName evidence="2">SM-ATX domain-containing protein</fullName>
    </submittedName>
</protein>
<dbReference type="PANTHER" id="PTHR12854:SF12">
    <property type="entry name" value="POLYADENYLATE-BINDING PROTEIN INTERACTING PROTEIN"/>
    <property type="match status" value="1"/>
</dbReference>
<dbReference type="FunCoup" id="A0A1Q3BY52">
    <property type="interactions" value="1319"/>
</dbReference>
<evidence type="ECO:0000313" key="3">
    <source>
        <dbReference type="Proteomes" id="UP000187406"/>
    </source>
</evidence>
<dbReference type="PANTHER" id="PTHR12854">
    <property type="entry name" value="ATAXIN 2-RELATED"/>
    <property type="match status" value="1"/>
</dbReference>
<accession>A0A1Q3BY52</accession>
<reference evidence="3" key="1">
    <citation type="submission" date="2016-04" db="EMBL/GenBank/DDBJ databases">
        <title>Cephalotus genome sequencing.</title>
        <authorList>
            <person name="Fukushima K."/>
            <person name="Hasebe M."/>
            <person name="Fang X."/>
        </authorList>
    </citation>
    <scope>NUCLEOTIDE SEQUENCE [LARGE SCALE GENOMIC DNA]</scope>
    <source>
        <strain evidence="3">cv. St1</strain>
    </source>
</reference>
<gene>
    <name evidence="2" type="ORF">CFOL_v3_16424</name>
</gene>
<dbReference type="STRING" id="3775.A0A1Q3BY52"/>
<dbReference type="InterPro" id="IPR025852">
    <property type="entry name" value="SM_dom_ATX"/>
</dbReference>
<dbReference type="EMBL" id="BDDD01001053">
    <property type="protein sequence ID" value="GAV72936.1"/>
    <property type="molecule type" value="Genomic_DNA"/>
</dbReference>
<keyword evidence="3" id="KW-1185">Reference proteome</keyword>